<feature type="transmembrane region" description="Helical" evidence="2">
    <location>
        <begin position="55"/>
        <end position="77"/>
    </location>
</feature>
<keyword evidence="5" id="KW-1185">Reference proteome</keyword>
<keyword evidence="2" id="KW-0812">Transmembrane</keyword>
<proteinExistence type="predicted"/>
<keyword evidence="2" id="KW-0472">Membrane</keyword>
<comment type="caution">
    <text evidence="4">The sequence shown here is derived from an EMBL/GenBank/DDBJ whole genome shotgun (WGS) entry which is preliminary data.</text>
</comment>
<reference evidence="4 5" key="1">
    <citation type="submission" date="2023-04" db="EMBL/GenBank/DDBJ databases">
        <title>Genome of Basidiobolus ranarum AG-B5.</title>
        <authorList>
            <person name="Stajich J.E."/>
            <person name="Carter-House D."/>
            <person name="Gryganskyi A."/>
        </authorList>
    </citation>
    <scope>NUCLEOTIDE SEQUENCE [LARGE SCALE GENOMIC DNA]</scope>
    <source>
        <strain evidence="4 5">AG-B5</strain>
    </source>
</reference>
<accession>A0ABR2VLB7</accession>
<protein>
    <submittedName>
        <fullName evidence="4">Uncharacterized protein</fullName>
    </submittedName>
</protein>
<evidence type="ECO:0000256" key="3">
    <source>
        <dbReference type="SAM" id="SignalP"/>
    </source>
</evidence>
<evidence type="ECO:0000313" key="5">
    <source>
        <dbReference type="Proteomes" id="UP001479436"/>
    </source>
</evidence>
<evidence type="ECO:0000256" key="2">
    <source>
        <dbReference type="SAM" id="Phobius"/>
    </source>
</evidence>
<evidence type="ECO:0000313" key="4">
    <source>
        <dbReference type="EMBL" id="KAK9675011.1"/>
    </source>
</evidence>
<feature type="chain" id="PRO_5047325369" evidence="3">
    <location>
        <begin position="18"/>
        <end position="173"/>
    </location>
</feature>
<name>A0ABR2VLB7_9FUNG</name>
<dbReference type="Proteomes" id="UP001479436">
    <property type="component" value="Unassembled WGS sequence"/>
</dbReference>
<feature type="region of interest" description="Disordered" evidence="1">
    <location>
        <begin position="154"/>
        <end position="173"/>
    </location>
</feature>
<keyword evidence="2" id="KW-1133">Transmembrane helix</keyword>
<sequence>MILQLLCLLSLSSSSNTLFAFPTIGSIDTAINTTNTNPTIFAKDWQENNLQSVPYVTISFSIILPIIAIAAGGYLMWKKWRQIKETKRRVKLAIQNYLSSERNETIVEPPVYTRRSSQPVLLAPIVKKIDDAAYRRISSTMERPAAALIASEQVPPEYSVSSTSLPPNPTVNQ</sequence>
<gene>
    <name evidence="4" type="ORF">K7432_016729</name>
</gene>
<feature type="signal peptide" evidence="3">
    <location>
        <begin position="1"/>
        <end position="17"/>
    </location>
</feature>
<keyword evidence="3" id="KW-0732">Signal</keyword>
<organism evidence="4 5">
    <name type="scientific">Basidiobolus ranarum</name>
    <dbReference type="NCBI Taxonomy" id="34480"/>
    <lineage>
        <taxon>Eukaryota</taxon>
        <taxon>Fungi</taxon>
        <taxon>Fungi incertae sedis</taxon>
        <taxon>Zoopagomycota</taxon>
        <taxon>Entomophthoromycotina</taxon>
        <taxon>Basidiobolomycetes</taxon>
        <taxon>Basidiobolales</taxon>
        <taxon>Basidiobolaceae</taxon>
        <taxon>Basidiobolus</taxon>
    </lineage>
</organism>
<evidence type="ECO:0000256" key="1">
    <source>
        <dbReference type="SAM" id="MobiDB-lite"/>
    </source>
</evidence>
<dbReference type="EMBL" id="JASJQH010009831">
    <property type="protein sequence ID" value="KAK9675011.1"/>
    <property type="molecule type" value="Genomic_DNA"/>
</dbReference>